<dbReference type="AlphaFoldDB" id="A0A562T0Q7"/>
<dbReference type="Proteomes" id="UP000316778">
    <property type="component" value="Unassembled WGS sequence"/>
</dbReference>
<feature type="domain" description="Nucleoside phosphorylase" evidence="4">
    <location>
        <begin position="31"/>
        <end position="281"/>
    </location>
</feature>
<dbReference type="OrthoDB" id="9772602at2"/>
<evidence type="ECO:0000256" key="2">
    <source>
        <dbReference type="ARBA" id="ARBA00021980"/>
    </source>
</evidence>
<reference evidence="5 6" key="1">
    <citation type="journal article" date="2013" name="Stand. Genomic Sci.">
        <title>Genomic Encyclopedia of Type Strains, Phase I: The one thousand microbial genomes (KMG-I) project.</title>
        <authorList>
            <person name="Kyrpides N.C."/>
            <person name="Woyke T."/>
            <person name="Eisen J.A."/>
            <person name="Garrity G."/>
            <person name="Lilburn T.G."/>
            <person name="Beck B.J."/>
            <person name="Whitman W.B."/>
            <person name="Hugenholtz P."/>
            <person name="Klenk H.P."/>
        </authorList>
    </citation>
    <scope>NUCLEOTIDE SEQUENCE [LARGE SCALE GENOMIC DNA]</scope>
    <source>
        <strain evidence="5 6">DSM 13484</strain>
    </source>
</reference>
<comment type="catalytic activity">
    <reaction evidence="3">
        <text>uridine + phosphate = alpha-D-ribose 1-phosphate + uracil</text>
        <dbReference type="Rhea" id="RHEA:24388"/>
        <dbReference type="ChEBI" id="CHEBI:16704"/>
        <dbReference type="ChEBI" id="CHEBI:17568"/>
        <dbReference type="ChEBI" id="CHEBI:43474"/>
        <dbReference type="ChEBI" id="CHEBI:57720"/>
        <dbReference type="EC" id="2.4.2.3"/>
    </reaction>
</comment>
<dbReference type="EC" id="2.4.2.3" evidence="1"/>
<evidence type="ECO:0000256" key="3">
    <source>
        <dbReference type="ARBA" id="ARBA00048447"/>
    </source>
</evidence>
<protein>
    <recommendedName>
        <fullName evidence="2">Uridine phosphorylase</fullName>
        <ecNumber evidence="1">2.4.2.3</ecNumber>
    </recommendedName>
</protein>
<dbReference type="SUPFAM" id="SSF53167">
    <property type="entry name" value="Purine and uridine phosphorylases"/>
    <property type="match status" value="1"/>
</dbReference>
<dbReference type="EMBL" id="VLLG01000004">
    <property type="protein sequence ID" value="TWI86868.1"/>
    <property type="molecule type" value="Genomic_DNA"/>
</dbReference>
<evidence type="ECO:0000259" key="4">
    <source>
        <dbReference type="Pfam" id="PF01048"/>
    </source>
</evidence>
<gene>
    <name evidence="5" type="ORF">LX66_4135</name>
</gene>
<dbReference type="PANTHER" id="PTHR43691:SF11">
    <property type="entry name" value="FI09636P-RELATED"/>
    <property type="match status" value="1"/>
</dbReference>
<keyword evidence="6" id="KW-1185">Reference proteome</keyword>
<organism evidence="5 6">
    <name type="scientific">Chitinophaga japonensis</name>
    <name type="common">Flexibacter japonensis</name>
    <dbReference type="NCBI Taxonomy" id="104662"/>
    <lineage>
        <taxon>Bacteria</taxon>
        <taxon>Pseudomonadati</taxon>
        <taxon>Bacteroidota</taxon>
        <taxon>Chitinophagia</taxon>
        <taxon>Chitinophagales</taxon>
        <taxon>Chitinophagaceae</taxon>
        <taxon>Chitinophaga</taxon>
    </lineage>
</organism>
<evidence type="ECO:0000313" key="6">
    <source>
        <dbReference type="Proteomes" id="UP000316778"/>
    </source>
</evidence>
<dbReference type="Gene3D" id="3.40.50.1580">
    <property type="entry name" value="Nucleoside phosphorylase domain"/>
    <property type="match status" value="1"/>
</dbReference>
<dbReference type="InterPro" id="IPR035994">
    <property type="entry name" value="Nucleoside_phosphorylase_sf"/>
</dbReference>
<dbReference type="GO" id="GO:0004731">
    <property type="term" value="F:purine-nucleoside phosphorylase activity"/>
    <property type="evidence" value="ECO:0007669"/>
    <property type="project" value="TreeGrafter"/>
</dbReference>
<proteinExistence type="predicted"/>
<dbReference type="GO" id="GO:0004850">
    <property type="term" value="F:uridine phosphorylase activity"/>
    <property type="evidence" value="ECO:0007669"/>
    <property type="project" value="UniProtKB-EC"/>
</dbReference>
<dbReference type="Pfam" id="PF01048">
    <property type="entry name" value="PNP_UDP_1"/>
    <property type="match status" value="1"/>
</dbReference>
<evidence type="ECO:0000256" key="1">
    <source>
        <dbReference type="ARBA" id="ARBA00011888"/>
    </source>
</evidence>
<evidence type="ECO:0000313" key="5">
    <source>
        <dbReference type="EMBL" id="TWI86868.1"/>
    </source>
</evidence>
<dbReference type="GO" id="GO:0006152">
    <property type="term" value="P:purine nucleoside catabolic process"/>
    <property type="evidence" value="ECO:0007669"/>
    <property type="project" value="TreeGrafter"/>
</dbReference>
<comment type="caution">
    <text evidence="5">The sequence shown here is derived from an EMBL/GenBank/DDBJ whole genome shotgun (WGS) entry which is preliminary data.</text>
</comment>
<dbReference type="CDD" id="cd00436">
    <property type="entry name" value="UP_TbUP-like"/>
    <property type="match status" value="1"/>
</dbReference>
<dbReference type="GO" id="GO:0005829">
    <property type="term" value="C:cytosol"/>
    <property type="evidence" value="ECO:0007669"/>
    <property type="project" value="TreeGrafter"/>
</dbReference>
<dbReference type="InterPro" id="IPR000845">
    <property type="entry name" value="Nucleoside_phosphorylase_d"/>
</dbReference>
<name>A0A562T0Q7_CHIJA</name>
<dbReference type="RefSeq" id="WP_145717009.1">
    <property type="nucleotide sequence ID" value="NZ_BAAAFY010000004.1"/>
</dbReference>
<sequence>MQAPIAASEFILNSRGAVYHLDLRPEELAPTVITVGDPDRVEQVSRHFDKVEGIFRHREFVTHTGYIGSKRLSVVSTGIGTDNIDIVLNELDALANIDFTTRQVKPALTRLQIIRLGTSGALQADIPVDGLVVSSHGLGLDNLLPWYEMESTPAETALLEAFSSQVPLRPGSARPYLAAAADSLLPHFREGFHTGITVTCPGFYAPQGRALRGKLSHPALLEQLTAFRLEDHHITNFEMETAGIYGLGRVLGHDCLSISTIVANRIRQEFSKDGAAAVQKMIGTCLGIIAGMNY</sequence>
<accession>A0A562T0Q7</accession>
<dbReference type="PANTHER" id="PTHR43691">
    <property type="entry name" value="URIDINE PHOSPHORYLASE"/>
    <property type="match status" value="1"/>
</dbReference>